<dbReference type="Pfam" id="PF10117">
    <property type="entry name" value="McrBC"/>
    <property type="match status" value="1"/>
</dbReference>
<protein>
    <recommendedName>
        <fullName evidence="3">Restriction endonuclease</fullName>
    </recommendedName>
</protein>
<name>A0ABY8PZ84_9ACTN</name>
<reference evidence="1 2" key="1">
    <citation type="journal article" date="2008" name="Int. J. Syst. Evol. Microbiol.">
        <title>Tessaracoccus flavescens sp. nov., isolated from marine sediment.</title>
        <authorList>
            <person name="Lee D.W."/>
            <person name="Lee S.D."/>
        </authorList>
    </citation>
    <scope>NUCLEOTIDE SEQUENCE [LARGE SCALE GENOMIC DNA]</scope>
    <source>
        <strain evidence="1 2">T21</strain>
    </source>
</reference>
<accession>A0ABY8PZ84</accession>
<sequence length="401" mass="44379">MRIDLTEWESVGGLDLSPDVVQQLARSAAFTVAPDASNPGRWTLTAQQHVGIARVDDLELRVRPKVPPHRLVELMSASLDRVAWDDRDGTWEASHELVPTIAGAFLATAERALRSGILQGYVTEEASLYAVRGRIDLSRQLSRNPGLPLPIAVTYDEYTTDILENQLLAGAGRLLLRLPGLPLSLLHRLRRLEYQLLEVTPSRPSPNPVPVRWTRLNLRYRPALTLARIILQCGALDFEGEPTTNAPAFLIDMNKVFEDVVGNAVREALAPDLAVDLQRRDYLDAQRQVQIRPDILISTGGHAAAVADVKYKRVGERGVSPNDVYQALAYASRYGLAECTLIYPEAPRVDRLEVGGVTIRLAEVRIDVPPAARDAAIRQLADRMVLNNPSQRHVAFTGELK</sequence>
<organism evidence="1 2">
    <name type="scientific">Tessaracoccus lacteus</name>
    <dbReference type="NCBI Taxonomy" id="3041766"/>
    <lineage>
        <taxon>Bacteria</taxon>
        <taxon>Bacillati</taxon>
        <taxon>Actinomycetota</taxon>
        <taxon>Actinomycetes</taxon>
        <taxon>Propionibacteriales</taxon>
        <taxon>Propionibacteriaceae</taxon>
        <taxon>Tessaracoccus</taxon>
    </lineage>
</organism>
<dbReference type="InterPro" id="IPR019292">
    <property type="entry name" value="McrC"/>
</dbReference>
<evidence type="ECO:0008006" key="3">
    <source>
        <dbReference type="Google" id="ProtNLM"/>
    </source>
</evidence>
<keyword evidence="2" id="KW-1185">Reference proteome</keyword>
<dbReference type="PANTHER" id="PTHR38733">
    <property type="entry name" value="PROTEIN MCRC"/>
    <property type="match status" value="1"/>
</dbReference>
<gene>
    <name evidence="1" type="ORF">QH948_01915</name>
</gene>
<proteinExistence type="predicted"/>
<dbReference type="Proteomes" id="UP001244136">
    <property type="component" value="Chromosome"/>
</dbReference>
<dbReference type="EMBL" id="CP123967">
    <property type="protein sequence ID" value="WGT47566.1"/>
    <property type="molecule type" value="Genomic_DNA"/>
</dbReference>
<evidence type="ECO:0000313" key="1">
    <source>
        <dbReference type="EMBL" id="WGT47566.1"/>
    </source>
</evidence>
<dbReference type="PANTHER" id="PTHR38733:SF1">
    <property type="entry name" value="TYPE IV METHYL-DIRECTED RESTRICTION ENZYME ECOKMCRBC"/>
    <property type="match status" value="1"/>
</dbReference>
<dbReference type="RefSeq" id="WP_281145280.1">
    <property type="nucleotide sequence ID" value="NZ_CP123967.1"/>
</dbReference>
<evidence type="ECO:0000313" key="2">
    <source>
        <dbReference type="Proteomes" id="UP001244136"/>
    </source>
</evidence>